<evidence type="ECO:0000313" key="2">
    <source>
        <dbReference type="Proteomes" id="UP001157502"/>
    </source>
</evidence>
<name>A0ACC2GD74_DALPE</name>
<sequence length="289" mass="32289">MHFLSVLRLSSNLHMTDDGRRVGHGDRQRDGAVGFGRTPGGPARPYPPVFVVDSQANFTPVPLRRRWGSVSQRPLHLLVVLAIVGMLIEAGCIMHLYNRTQVPTTAAQPAAQLSAGTPQGLTGFVETNEIPAELRTPHTPEQKPSAHLIGPEIAVAADNVVSWLNTKPSLHEFRHEMDIKNNSRLVVLRGGYYYVYSKVHFVEDCSLFQHHIMHLTERYPRPMVLMKANRYHCPSQKSRQQDNSPQNIVNSYLGGVFSLSAGDQLYVTVQNRTLLKLGSEENFMGAFMI</sequence>
<dbReference type="Proteomes" id="UP001157502">
    <property type="component" value="Chromosome 14"/>
</dbReference>
<gene>
    <name evidence="1" type="ORF">DPEC_G00169760</name>
</gene>
<dbReference type="EMBL" id="CM055741">
    <property type="protein sequence ID" value="KAJ8001463.1"/>
    <property type="molecule type" value="Genomic_DNA"/>
</dbReference>
<reference evidence="1" key="1">
    <citation type="submission" date="2021-05" db="EMBL/GenBank/DDBJ databases">
        <authorList>
            <person name="Pan Q."/>
            <person name="Jouanno E."/>
            <person name="Zahm M."/>
            <person name="Klopp C."/>
            <person name="Cabau C."/>
            <person name="Louis A."/>
            <person name="Berthelot C."/>
            <person name="Parey E."/>
            <person name="Roest Crollius H."/>
            <person name="Montfort J."/>
            <person name="Robinson-Rechavi M."/>
            <person name="Bouchez O."/>
            <person name="Lampietro C."/>
            <person name="Lopez Roques C."/>
            <person name="Donnadieu C."/>
            <person name="Postlethwait J."/>
            <person name="Bobe J."/>
            <person name="Dillon D."/>
            <person name="Chandos A."/>
            <person name="von Hippel F."/>
            <person name="Guiguen Y."/>
        </authorList>
    </citation>
    <scope>NUCLEOTIDE SEQUENCE</scope>
    <source>
        <strain evidence="1">YG-Jan2019</strain>
    </source>
</reference>
<proteinExistence type="predicted"/>
<keyword evidence="2" id="KW-1185">Reference proteome</keyword>
<accession>A0ACC2GD74</accession>
<evidence type="ECO:0000313" key="1">
    <source>
        <dbReference type="EMBL" id="KAJ8001463.1"/>
    </source>
</evidence>
<protein>
    <submittedName>
        <fullName evidence="1">Uncharacterized protein</fullName>
    </submittedName>
</protein>
<comment type="caution">
    <text evidence="1">The sequence shown here is derived from an EMBL/GenBank/DDBJ whole genome shotgun (WGS) entry which is preliminary data.</text>
</comment>
<organism evidence="1 2">
    <name type="scientific">Dallia pectoralis</name>
    <name type="common">Alaska blackfish</name>
    <dbReference type="NCBI Taxonomy" id="75939"/>
    <lineage>
        <taxon>Eukaryota</taxon>
        <taxon>Metazoa</taxon>
        <taxon>Chordata</taxon>
        <taxon>Craniata</taxon>
        <taxon>Vertebrata</taxon>
        <taxon>Euteleostomi</taxon>
        <taxon>Actinopterygii</taxon>
        <taxon>Neopterygii</taxon>
        <taxon>Teleostei</taxon>
        <taxon>Protacanthopterygii</taxon>
        <taxon>Esociformes</taxon>
        <taxon>Umbridae</taxon>
        <taxon>Dallia</taxon>
    </lineage>
</organism>